<feature type="binding site" evidence="18">
    <location>
        <position position="261"/>
    </location>
    <ligand>
        <name>Zn(2+)</name>
        <dbReference type="ChEBI" id="CHEBI:29105"/>
    </ligand>
</feature>
<evidence type="ECO:0000256" key="8">
    <source>
        <dbReference type="ARBA" id="ARBA00017684"/>
    </source>
</evidence>
<dbReference type="UniPathway" id="UPA00053">
    <property type="reaction ID" value="UER00085"/>
</dbReference>
<dbReference type="Pfam" id="PF01761">
    <property type="entry name" value="DHQ_synthase"/>
    <property type="match status" value="1"/>
</dbReference>
<evidence type="ECO:0000256" key="7">
    <source>
        <dbReference type="ARBA" id="ARBA00013031"/>
    </source>
</evidence>
<evidence type="ECO:0000259" key="20">
    <source>
        <dbReference type="Pfam" id="PF24621"/>
    </source>
</evidence>
<dbReference type="GO" id="GO:0005737">
    <property type="term" value="C:cytoplasm"/>
    <property type="evidence" value="ECO:0007669"/>
    <property type="project" value="UniProtKB-SubCell"/>
</dbReference>
<evidence type="ECO:0000256" key="12">
    <source>
        <dbReference type="ARBA" id="ARBA00022741"/>
    </source>
</evidence>
<feature type="binding site" evidence="18">
    <location>
        <position position="148"/>
    </location>
    <ligand>
        <name>NAD(+)</name>
        <dbReference type="ChEBI" id="CHEBI:57540"/>
    </ligand>
</feature>
<feature type="domain" description="3-dehydroquinate synthase C-terminal" evidence="20">
    <location>
        <begin position="178"/>
        <end position="322"/>
    </location>
</feature>
<dbReference type="InterPro" id="IPR030960">
    <property type="entry name" value="DHQS/DOIS_N"/>
</dbReference>
<keyword evidence="10 18" id="KW-0028">Amino-acid biosynthesis</keyword>
<evidence type="ECO:0000256" key="15">
    <source>
        <dbReference type="ARBA" id="ARBA00023141"/>
    </source>
</evidence>
<feature type="binding site" evidence="18">
    <location>
        <position position="139"/>
    </location>
    <ligand>
        <name>NAD(+)</name>
        <dbReference type="ChEBI" id="CHEBI:57540"/>
    </ligand>
</feature>
<comment type="function">
    <text evidence="3 18">Catalyzes the conversion of 3-deoxy-D-arabino-heptulosonate 7-phosphate (DAHP) to dehydroquinate (DHQ).</text>
</comment>
<evidence type="ECO:0000256" key="11">
    <source>
        <dbReference type="ARBA" id="ARBA00022723"/>
    </source>
</evidence>
<keyword evidence="14 18" id="KW-0520">NAD</keyword>
<dbReference type="CDD" id="cd08195">
    <property type="entry name" value="DHQS"/>
    <property type="match status" value="1"/>
</dbReference>
<evidence type="ECO:0000256" key="9">
    <source>
        <dbReference type="ARBA" id="ARBA00022490"/>
    </source>
</evidence>
<name>A0A2Z2NIY9_9GAMM</name>
<evidence type="ECO:0000313" key="21">
    <source>
        <dbReference type="EMBL" id="ASJ71129.1"/>
    </source>
</evidence>
<feature type="domain" description="3-dehydroquinate synthase N-terminal" evidence="19">
    <location>
        <begin position="64"/>
        <end position="176"/>
    </location>
</feature>
<feature type="binding site" evidence="18">
    <location>
        <begin position="126"/>
        <end position="127"/>
    </location>
    <ligand>
        <name>NAD(+)</name>
        <dbReference type="ChEBI" id="CHEBI:57540"/>
    </ligand>
</feature>
<evidence type="ECO:0000256" key="17">
    <source>
        <dbReference type="ARBA" id="ARBA00023285"/>
    </source>
</evidence>
<dbReference type="Gene3D" id="3.40.50.1970">
    <property type="match status" value="1"/>
</dbReference>
<dbReference type="InterPro" id="IPR016037">
    <property type="entry name" value="DHQ_synth_AroB"/>
</dbReference>
<dbReference type="OrthoDB" id="9806583at2"/>
<dbReference type="HAMAP" id="MF_00110">
    <property type="entry name" value="DHQ_synthase"/>
    <property type="match status" value="1"/>
</dbReference>
<dbReference type="EMBL" id="CP018632">
    <property type="protein sequence ID" value="ASJ71129.1"/>
    <property type="molecule type" value="Genomic_DNA"/>
</dbReference>
<dbReference type="GO" id="GO:0008652">
    <property type="term" value="P:amino acid biosynthetic process"/>
    <property type="evidence" value="ECO:0007669"/>
    <property type="project" value="UniProtKB-KW"/>
</dbReference>
<dbReference type="GO" id="GO:0000166">
    <property type="term" value="F:nucleotide binding"/>
    <property type="evidence" value="ECO:0007669"/>
    <property type="project" value="UniProtKB-KW"/>
</dbReference>
<evidence type="ECO:0000256" key="3">
    <source>
        <dbReference type="ARBA" id="ARBA00003485"/>
    </source>
</evidence>
<keyword evidence="15 18" id="KW-0057">Aromatic amino acid biosynthesis</keyword>
<reference evidence="21 22" key="1">
    <citation type="submission" date="2016-12" db="EMBL/GenBank/DDBJ databases">
        <authorList>
            <person name="Song W.-J."/>
            <person name="Kurnit D.M."/>
        </authorList>
    </citation>
    <scope>NUCLEOTIDE SEQUENCE [LARGE SCALE GENOMIC DNA]</scope>
    <source>
        <strain evidence="21 22">IMCC3135</strain>
    </source>
</reference>
<feature type="binding site" evidence="18">
    <location>
        <begin position="68"/>
        <end position="73"/>
    </location>
    <ligand>
        <name>NAD(+)</name>
        <dbReference type="ChEBI" id="CHEBI:57540"/>
    </ligand>
</feature>
<evidence type="ECO:0000256" key="18">
    <source>
        <dbReference type="HAMAP-Rule" id="MF_00110"/>
    </source>
</evidence>
<evidence type="ECO:0000256" key="16">
    <source>
        <dbReference type="ARBA" id="ARBA00023239"/>
    </source>
</evidence>
<sequence>MQTVNIDLGNRSYPIHIGSGLIDQQGLLASHVRDRAMVVTNETIAPLYLDKTLAALGNVPSSSVILKDGESFKNLDELNHIFSALLNENFDRSCTLIALGGGVIGDMTGYAAASYQRGVDFIQLPTTLLSQVDSSVGGKTGVNHALGKNMIGAFHQPVAVIADMDTLATLDERELRAGLAEVIKYGFIIDSDFFSWLEDNMDALLSRDPAATGEAVRRSCEIKARVVEADEREHGMRALLNLGHTFGHAIEAAMGYGTWLHGEAVSAGIAMALDTSVRLGLIDEAIRTRGLRLLERAGLPIRAPSQMTPEVFLKYMARDKKVSAGAVRLILLDGIGRSHVSADFDHSALHATLEHFSGQESARG</sequence>
<keyword evidence="9 18" id="KW-0963">Cytoplasm</keyword>
<keyword evidence="22" id="KW-1185">Reference proteome</keyword>
<keyword evidence="13 18" id="KW-0862">Zinc</keyword>
<accession>A0A2Z2NIY9</accession>
<evidence type="ECO:0000256" key="4">
    <source>
        <dbReference type="ARBA" id="ARBA00004496"/>
    </source>
</evidence>
<comment type="catalytic activity">
    <reaction evidence="1 18">
        <text>7-phospho-2-dehydro-3-deoxy-D-arabino-heptonate = 3-dehydroquinate + phosphate</text>
        <dbReference type="Rhea" id="RHEA:21968"/>
        <dbReference type="ChEBI" id="CHEBI:32364"/>
        <dbReference type="ChEBI" id="CHEBI:43474"/>
        <dbReference type="ChEBI" id="CHEBI:58394"/>
        <dbReference type="EC" id="4.2.3.4"/>
    </reaction>
</comment>
<comment type="subcellular location">
    <subcellularLocation>
        <location evidence="4 18">Cytoplasm</location>
    </subcellularLocation>
</comment>
<dbReference type="GO" id="GO:0009073">
    <property type="term" value="P:aromatic amino acid family biosynthetic process"/>
    <property type="evidence" value="ECO:0007669"/>
    <property type="project" value="UniProtKB-KW"/>
</dbReference>
<dbReference type="FunFam" id="1.20.1090.10:FF:000002">
    <property type="entry name" value="3-dehydroquinate synthase"/>
    <property type="match status" value="1"/>
</dbReference>
<evidence type="ECO:0000256" key="1">
    <source>
        <dbReference type="ARBA" id="ARBA00001393"/>
    </source>
</evidence>
<dbReference type="GO" id="GO:0046872">
    <property type="term" value="F:metal ion binding"/>
    <property type="evidence" value="ECO:0007669"/>
    <property type="project" value="UniProtKB-KW"/>
</dbReference>
<keyword evidence="17 18" id="KW-0170">Cobalt</keyword>
<dbReference type="GO" id="GO:0009423">
    <property type="term" value="P:chorismate biosynthetic process"/>
    <property type="evidence" value="ECO:0007669"/>
    <property type="project" value="UniProtKB-UniRule"/>
</dbReference>
<evidence type="ECO:0000259" key="19">
    <source>
        <dbReference type="Pfam" id="PF01761"/>
    </source>
</evidence>
<organism evidence="21 22">
    <name type="scientific">Granulosicoccus antarcticus IMCC3135</name>
    <dbReference type="NCBI Taxonomy" id="1192854"/>
    <lineage>
        <taxon>Bacteria</taxon>
        <taxon>Pseudomonadati</taxon>
        <taxon>Pseudomonadota</taxon>
        <taxon>Gammaproteobacteria</taxon>
        <taxon>Chromatiales</taxon>
        <taxon>Granulosicoccaceae</taxon>
        <taxon>Granulosicoccus</taxon>
    </lineage>
</organism>
<dbReference type="PIRSF" id="PIRSF001455">
    <property type="entry name" value="DHQ_synth"/>
    <property type="match status" value="1"/>
</dbReference>
<comment type="similarity">
    <text evidence="6 18">Belongs to the sugar phosphate cyclases superfamily. Dehydroquinate synthase family.</text>
</comment>
<dbReference type="InterPro" id="IPR056179">
    <property type="entry name" value="DHQS_C"/>
</dbReference>
<dbReference type="FunFam" id="3.40.50.1970:FF:000001">
    <property type="entry name" value="3-dehydroquinate synthase"/>
    <property type="match status" value="1"/>
</dbReference>
<feature type="binding site" evidence="18">
    <location>
        <position position="181"/>
    </location>
    <ligand>
        <name>Zn(2+)</name>
        <dbReference type="ChEBI" id="CHEBI:29105"/>
    </ligand>
</feature>
<dbReference type="AlphaFoldDB" id="A0A2Z2NIY9"/>
<evidence type="ECO:0000256" key="6">
    <source>
        <dbReference type="ARBA" id="ARBA00005412"/>
    </source>
</evidence>
<dbReference type="RefSeq" id="WP_088916603.1">
    <property type="nucleotide sequence ID" value="NZ_CP018632.1"/>
</dbReference>
<dbReference type="KEGG" id="gai:IMCC3135_05080"/>
<keyword evidence="11 18" id="KW-0479">Metal-binding</keyword>
<proteinExistence type="inferred from homology"/>
<dbReference type="Proteomes" id="UP000250079">
    <property type="component" value="Chromosome"/>
</dbReference>
<evidence type="ECO:0000313" key="22">
    <source>
        <dbReference type="Proteomes" id="UP000250079"/>
    </source>
</evidence>
<feature type="binding site" evidence="18">
    <location>
        <position position="244"/>
    </location>
    <ligand>
        <name>Zn(2+)</name>
        <dbReference type="ChEBI" id="CHEBI:29105"/>
    </ligand>
</feature>
<dbReference type="SUPFAM" id="SSF56796">
    <property type="entry name" value="Dehydroquinate synthase-like"/>
    <property type="match status" value="1"/>
</dbReference>
<evidence type="ECO:0000256" key="2">
    <source>
        <dbReference type="ARBA" id="ARBA00001911"/>
    </source>
</evidence>
<evidence type="ECO:0000256" key="13">
    <source>
        <dbReference type="ARBA" id="ARBA00022833"/>
    </source>
</evidence>
<keyword evidence="16 18" id="KW-0456">Lyase</keyword>
<feature type="binding site" evidence="18">
    <location>
        <begin position="166"/>
        <end position="169"/>
    </location>
    <ligand>
        <name>NAD(+)</name>
        <dbReference type="ChEBI" id="CHEBI:57540"/>
    </ligand>
</feature>
<dbReference type="GO" id="GO:0003856">
    <property type="term" value="F:3-dehydroquinate synthase activity"/>
    <property type="evidence" value="ECO:0007669"/>
    <property type="project" value="UniProtKB-UniRule"/>
</dbReference>
<comment type="cofactor">
    <cofactor evidence="2 18">
        <name>NAD(+)</name>
        <dbReference type="ChEBI" id="CHEBI:57540"/>
    </cofactor>
</comment>
<comment type="cofactor">
    <cofactor evidence="18">
        <name>Co(2+)</name>
        <dbReference type="ChEBI" id="CHEBI:48828"/>
    </cofactor>
    <cofactor evidence="18">
        <name>Zn(2+)</name>
        <dbReference type="ChEBI" id="CHEBI:29105"/>
    </cofactor>
    <text evidence="18">Binds 1 divalent metal cation per subunit. Can use either Co(2+) or Zn(2+).</text>
</comment>
<dbReference type="Pfam" id="PF24621">
    <property type="entry name" value="DHQS_C"/>
    <property type="match status" value="1"/>
</dbReference>
<evidence type="ECO:0000256" key="5">
    <source>
        <dbReference type="ARBA" id="ARBA00004661"/>
    </source>
</evidence>
<gene>
    <name evidence="21" type="primary">aroB_1</name>
    <name evidence="18" type="synonym">aroB</name>
    <name evidence="21" type="ORF">IMCC3135_05080</name>
</gene>
<feature type="binding site" evidence="18">
    <location>
        <begin position="102"/>
        <end position="106"/>
    </location>
    <ligand>
        <name>NAD(+)</name>
        <dbReference type="ChEBI" id="CHEBI:57540"/>
    </ligand>
</feature>
<evidence type="ECO:0000256" key="14">
    <source>
        <dbReference type="ARBA" id="ARBA00023027"/>
    </source>
</evidence>
<dbReference type="PANTHER" id="PTHR43622:SF7">
    <property type="entry name" value="3-DEHYDROQUINATE SYNTHASE, CHLOROPLASTIC"/>
    <property type="match status" value="1"/>
</dbReference>
<dbReference type="PANTHER" id="PTHR43622">
    <property type="entry name" value="3-DEHYDROQUINATE SYNTHASE"/>
    <property type="match status" value="1"/>
</dbReference>
<dbReference type="InterPro" id="IPR030963">
    <property type="entry name" value="DHQ_synth_fam"/>
</dbReference>
<evidence type="ECO:0000256" key="10">
    <source>
        <dbReference type="ARBA" id="ARBA00022605"/>
    </source>
</evidence>
<dbReference type="NCBIfam" id="TIGR01357">
    <property type="entry name" value="aroB"/>
    <property type="match status" value="1"/>
</dbReference>
<dbReference type="InterPro" id="IPR050071">
    <property type="entry name" value="Dehydroquinate_synthase"/>
</dbReference>
<dbReference type="EC" id="4.2.3.4" evidence="7 18"/>
<keyword evidence="12 18" id="KW-0547">Nucleotide-binding</keyword>
<dbReference type="Gene3D" id="1.20.1090.10">
    <property type="entry name" value="Dehydroquinate synthase-like - alpha domain"/>
    <property type="match status" value="1"/>
</dbReference>
<protein>
    <recommendedName>
        <fullName evidence="8 18">3-dehydroquinate synthase</fullName>
        <shortName evidence="18">DHQS</shortName>
        <ecNumber evidence="7 18">4.2.3.4</ecNumber>
    </recommendedName>
</protein>
<comment type="pathway">
    <text evidence="5 18">Metabolic intermediate biosynthesis; chorismate biosynthesis; chorismate from D-erythrose 4-phosphate and phosphoenolpyruvate: step 2/7.</text>
</comment>